<proteinExistence type="predicted"/>
<keyword evidence="2" id="KW-1185">Reference proteome</keyword>
<dbReference type="InterPro" id="IPR017395">
    <property type="entry name" value="Chlorophyllase-like"/>
</dbReference>
<dbReference type="Pfam" id="PF07224">
    <property type="entry name" value="Chlorophyllase"/>
    <property type="match status" value="1"/>
</dbReference>
<accession>A0A1H1FCI7</accession>
<dbReference type="RefSeq" id="WP_089756517.1">
    <property type="nucleotide sequence ID" value="NZ_FNKL01000004.1"/>
</dbReference>
<dbReference type="OrthoDB" id="9814760at2"/>
<dbReference type="Gene3D" id="3.40.50.1820">
    <property type="entry name" value="alpha/beta hydrolase"/>
    <property type="match status" value="1"/>
</dbReference>
<organism evidence="1 2">
    <name type="scientific">Chryseobacterium soldanellicola</name>
    <dbReference type="NCBI Taxonomy" id="311333"/>
    <lineage>
        <taxon>Bacteria</taxon>
        <taxon>Pseudomonadati</taxon>
        <taxon>Bacteroidota</taxon>
        <taxon>Flavobacteriia</taxon>
        <taxon>Flavobacteriales</taxon>
        <taxon>Weeksellaceae</taxon>
        <taxon>Chryseobacterium group</taxon>
        <taxon>Chryseobacterium</taxon>
    </lineage>
</organism>
<protein>
    <submittedName>
        <fullName evidence="1">Chlorophyllase enzyme</fullName>
    </submittedName>
</protein>
<dbReference type="PANTHER" id="PTHR33428">
    <property type="entry name" value="CHLOROPHYLLASE-2, CHLOROPLASTIC"/>
    <property type="match status" value="1"/>
</dbReference>
<dbReference type="AlphaFoldDB" id="A0A1H1FCI7"/>
<name>A0A1H1FCI7_9FLAO</name>
<sequence length="311" mass="34461">MNIITKILLIATVLTQLLIVNSWAGPSVSVGDQNKIETRAQIERKYTAFGPDQVRFSYYPVNKAKYTNIKVWYPQDLQDGNKSYPVVIFANGTDVINSSYEEVFKHLASWGFIVIGNDDKSSWSGESSAESLDLILSENSNKNSIFYQKVNAKQIGISGHSQGGVAAINAVTNQKNGQYYSSIFAASTPKHALAVGLKWSYDIDKINIPYFAVAGTGGFDAGKEKDANSGIAPLWSMRENFYHLRSSAVAVIARRKDVDHGDMLFKADGYMTAWFLYTLLGDQTAAKVFTGINPEITNNDLWQDVNIKNLR</sequence>
<gene>
    <name evidence="1" type="ORF">SAMN05421664_2999</name>
</gene>
<dbReference type="InterPro" id="IPR029058">
    <property type="entry name" value="AB_hydrolase_fold"/>
</dbReference>
<dbReference type="SUPFAM" id="SSF53474">
    <property type="entry name" value="alpha/beta-Hydrolases"/>
    <property type="match status" value="1"/>
</dbReference>
<dbReference type="PANTHER" id="PTHR33428:SF14">
    <property type="entry name" value="CARBOXYLESTERASE TYPE B DOMAIN-CONTAINING PROTEIN"/>
    <property type="match status" value="1"/>
</dbReference>
<evidence type="ECO:0000313" key="2">
    <source>
        <dbReference type="Proteomes" id="UP000199627"/>
    </source>
</evidence>
<evidence type="ECO:0000313" key="1">
    <source>
        <dbReference type="EMBL" id="SDQ98783.1"/>
    </source>
</evidence>
<dbReference type="EMBL" id="FNKL01000004">
    <property type="protein sequence ID" value="SDQ98783.1"/>
    <property type="molecule type" value="Genomic_DNA"/>
</dbReference>
<dbReference type="Proteomes" id="UP000199627">
    <property type="component" value="Unassembled WGS sequence"/>
</dbReference>
<reference evidence="2" key="1">
    <citation type="submission" date="2016-10" db="EMBL/GenBank/DDBJ databases">
        <authorList>
            <person name="Varghese N."/>
            <person name="Submissions S."/>
        </authorList>
    </citation>
    <scope>NUCLEOTIDE SEQUENCE [LARGE SCALE GENOMIC DNA]</scope>
    <source>
        <strain evidence="2">DSM 17072</strain>
    </source>
</reference>